<dbReference type="Gene3D" id="3.40.50.10810">
    <property type="entry name" value="Tandem AAA-ATPase domain"/>
    <property type="match status" value="1"/>
</dbReference>
<dbReference type="CDD" id="cd18004">
    <property type="entry name" value="DEXHc_RAD54"/>
    <property type="match status" value="1"/>
</dbReference>
<dbReference type="GO" id="GO:0051301">
    <property type="term" value="P:cell division"/>
    <property type="evidence" value="ECO:0007669"/>
    <property type="project" value="UniProtKB-KW"/>
</dbReference>
<comment type="subunit">
    <text evidence="1">Interacts (via N-terminus) with spn-A/Rad51.</text>
</comment>
<feature type="compositionally biased region" description="Low complexity" evidence="9">
    <location>
        <begin position="293"/>
        <end position="310"/>
    </location>
</feature>
<sequence>MRRSAAPSQLGRTPRFVPPVKLLGAISGNQSEHLLSSGASKPYSPVHKEHNDKGEYRDENEQPLSKKFKPRTTKDILAILQTSSSLASSGGNIAASSENAAASHQNVPQSICTEIINQEFCKISPVNVTSSHCSIALNAESNQTSINNNKRLDYKNNEAKCFRSPYSSVSSCATSSLTEQGSNAYNNETSNLQTCEQSDAGTRYFSVVWCKRSTRKHKKWEGDAVLIVKSRTVTLKDLEGKIIGQSSGYKLADLASLEDGNTLPVGGKEIEIQGSISSADYSSGRCFLGSSSSSSADATSTPSLHTVTLPRPKPKPFKLPTKGSTLSNNASAGNHRSGEPLYRIGLEHSLVFPRPSAQQQFRRSVGVVDVVLDPILSCKLRPHQRDGVLFLYHCVMATRDGADGGGGCILADEMGLGKTLQCIALVWTLLKQSPWSDCVGGAVKRVLIVTPSSLVNNWGKEFNKWLGKERISVFLVHQNNRADDFLRQNVSRVLIISYDMFLRSHAALSTSSAGFGLVICDEAHRLKNSSSKCTSLLAAMPTQRRVLLTGIPLQNDLQELYSLLDFVSPGALCSSAAFRRVYEEPIVTAQQSTASQQEKQFGADRVTELNKITSQFVLRRTQDIINRYLPPKIESVVFCAPSAGQQQVYSDVTTLLSRSLLSPGGGVDHLAAIMLLRKLCNHPALISKGNATADLSDSSAVQLATEASSLLPEYLQQENPTYFEEDSGKLAVLSCMLWQLSSEGNERVVVVSNFTSTLDLLQQLCQRYDYTFLRLDGSTPQHKRQPLVDSFNSKYSKHFVFLLSSRAGGVGLNLIGASRIILYDIDWNPATDLQAMARVWRDGQTRTVHIYRLLLCGSVEERMFQRQVHKQSLSGAVVDARQSSSAKVVFSQQELKDLFSNRMDGSCLTHDQLRCDCDLQGGLPQQYLQKQAPASPAAATAVRACQLSTTVKKSQGSSGEESASSCSMDQLYQWRHYAPHKLTPGTLQDTCLEAASDFVSLVMRNECVSAAAPVSQQTQYSESN</sequence>
<feature type="compositionally biased region" description="Basic and acidic residues" evidence="9">
    <location>
        <begin position="46"/>
        <end position="60"/>
    </location>
</feature>
<dbReference type="SMART" id="SM00487">
    <property type="entry name" value="DEXDc"/>
    <property type="match status" value="1"/>
</dbReference>
<dbReference type="InterPro" id="IPR038718">
    <property type="entry name" value="SNF2-like_sf"/>
</dbReference>
<accession>A0A6A7FTU6</accession>
<keyword evidence="3" id="KW-0132">Cell division</keyword>
<keyword evidence="4" id="KW-0498">Mitosis</keyword>
<dbReference type="GO" id="GO:0005524">
    <property type="term" value="F:ATP binding"/>
    <property type="evidence" value="ECO:0007669"/>
    <property type="project" value="InterPro"/>
</dbReference>
<dbReference type="PROSITE" id="PS51192">
    <property type="entry name" value="HELICASE_ATP_BIND_1"/>
    <property type="match status" value="1"/>
</dbReference>
<feature type="domain" description="Helicase ATP-binding" evidence="10">
    <location>
        <begin position="399"/>
        <end position="570"/>
    </location>
</feature>
<dbReference type="Gene3D" id="3.40.50.300">
    <property type="entry name" value="P-loop containing nucleotide triphosphate hydrolases"/>
    <property type="match status" value="1"/>
</dbReference>
<evidence type="ECO:0000256" key="6">
    <source>
        <dbReference type="ARBA" id="ARBA00023306"/>
    </source>
</evidence>
<evidence type="ECO:0000256" key="1">
    <source>
        <dbReference type="ARBA" id="ARBA00011467"/>
    </source>
</evidence>
<dbReference type="SMART" id="SM00490">
    <property type="entry name" value="HELICc"/>
    <property type="match status" value="1"/>
</dbReference>
<proteinExistence type="evidence at transcript level"/>
<dbReference type="InterPro" id="IPR050496">
    <property type="entry name" value="SNF2_RAD54_helicase_repair"/>
</dbReference>
<dbReference type="AlphaFoldDB" id="A0A6A7FTU6"/>
<dbReference type="InterPro" id="IPR000330">
    <property type="entry name" value="SNF2_N"/>
</dbReference>
<dbReference type="CDD" id="cd18793">
    <property type="entry name" value="SF2_C_SNF"/>
    <property type="match status" value="1"/>
</dbReference>
<evidence type="ECO:0000313" key="12">
    <source>
        <dbReference type="EMBL" id="LAC21937.1"/>
    </source>
</evidence>
<dbReference type="EMBL" id="IACT01002670">
    <property type="protein sequence ID" value="LAC21937.1"/>
    <property type="molecule type" value="mRNA"/>
</dbReference>
<organism evidence="12">
    <name type="scientific">Hirondellea gigas</name>
    <dbReference type="NCBI Taxonomy" id="1518452"/>
    <lineage>
        <taxon>Eukaryota</taxon>
        <taxon>Metazoa</taxon>
        <taxon>Ecdysozoa</taxon>
        <taxon>Arthropoda</taxon>
        <taxon>Crustacea</taxon>
        <taxon>Multicrustacea</taxon>
        <taxon>Malacostraca</taxon>
        <taxon>Eumalacostraca</taxon>
        <taxon>Peracarida</taxon>
        <taxon>Amphipoda</taxon>
        <taxon>Amphilochidea</taxon>
        <taxon>Lysianassida</taxon>
        <taxon>Lysianassidira</taxon>
        <taxon>Lysianassoidea</taxon>
        <taxon>Lysianassidae</taxon>
        <taxon>Hirondellea</taxon>
    </lineage>
</organism>
<feature type="domain" description="Helicase C-terminal" evidence="11">
    <location>
        <begin position="732"/>
        <end position="896"/>
    </location>
</feature>
<feature type="region of interest" description="Disordered" evidence="9">
    <location>
        <begin position="293"/>
        <end position="338"/>
    </location>
</feature>
<evidence type="ECO:0000256" key="9">
    <source>
        <dbReference type="SAM" id="MobiDB-lite"/>
    </source>
</evidence>
<dbReference type="GO" id="GO:0005634">
    <property type="term" value="C:nucleus"/>
    <property type="evidence" value="ECO:0007669"/>
    <property type="project" value="TreeGrafter"/>
</dbReference>
<dbReference type="GO" id="GO:0007131">
    <property type="term" value="P:reciprocal meiotic recombination"/>
    <property type="evidence" value="ECO:0007669"/>
    <property type="project" value="TreeGrafter"/>
</dbReference>
<evidence type="ECO:0000256" key="2">
    <source>
        <dbReference type="ARBA" id="ARBA00015341"/>
    </source>
</evidence>
<dbReference type="InterPro" id="IPR014001">
    <property type="entry name" value="Helicase_ATP-bd"/>
</dbReference>
<dbReference type="PROSITE" id="PS51194">
    <property type="entry name" value="HELICASE_CTER"/>
    <property type="match status" value="1"/>
</dbReference>
<dbReference type="GO" id="GO:0016787">
    <property type="term" value="F:hydrolase activity"/>
    <property type="evidence" value="ECO:0007669"/>
    <property type="project" value="UniProtKB-KW"/>
</dbReference>
<dbReference type="GO" id="GO:0000724">
    <property type="term" value="P:double-strand break repair via homologous recombination"/>
    <property type="evidence" value="ECO:0007669"/>
    <property type="project" value="TreeGrafter"/>
</dbReference>
<evidence type="ECO:0000256" key="5">
    <source>
        <dbReference type="ARBA" id="ARBA00022801"/>
    </source>
</evidence>
<name>A0A6A7FTU6_9CRUS</name>
<comment type="function">
    <text evidence="7">Involved in mitotic DNA repair and meiotic recombination. Functions in the recombinational DNA repair pathway. Essential for interhomolog gene conversion (GC), but may have a less important role in intersister GC than spn-A/Rad51. In the presence of DNA, spn-A/Rad51 enhances the ATPase activity of okr/Rad54.</text>
</comment>
<dbReference type="PANTHER" id="PTHR45629:SF7">
    <property type="entry name" value="DNA EXCISION REPAIR PROTEIN ERCC-6-RELATED"/>
    <property type="match status" value="1"/>
</dbReference>
<dbReference type="PANTHER" id="PTHR45629">
    <property type="entry name" value="SNF2/RAD54 FAMILY MEMBER"/>
    <property type="match status" value="1"/>
</dbReference>
<feature type="region of interest" description="Disordered" evidence="9">
    <location>
        <begin position="31"/>
        <end position="70"/>
    </location>
</feature>
<evidence type="ECO:0000256" key="8">
    <source>
        <dbReference type="ARBA" id="ARBA00029956"/>
    </source>
</evidence>
<feature type="compositionally biased region" description="Polar residues" evidence="9">
    <location>
        <begin position="323"/>
        <end position="334"/>
    </location>
</feature>
<evidence type="ECO:0000256" key="3">
    <source>
        <dbReference type="ARBA" id="ARBA00022618"/>
    </source>
</evidence>
<dbReference type="InterPro" id="IPR001650">
    <property type="entry name" value="Helicase_C-like"/>
</dbReference>
<dbReference type="InterPro" id="IPR049730">
    <property type="entry name" value="SNF2/RAD54-like_C"/>
</dbReference>
<evidence type="ECO:0000256" key="7">
    <source>
        <dbReference type="ARBA" id="ARBA00024776"/>
    </source>
</evidence>
<evidence type="ECO:0000259" key="10">
    <source>
        <dbReference type="PROSITE" id="PS51192"/>
    </source>
</evidence>
<dbReference type="InterPro" id="IPR027417">
    <property type="entry name" value="P-loop_NTPase"/>
</dbReference>
<reference evidence="12" key="1">
    <citation type="submission" date="2017-11" db="EMBL/GenBank/DDBJ databases">
        <title>The sensing device of the deep-sea amphipod.</title>
        <authorList>
            <person name="Kobayashi H."/>
            <person name="Nagahama T."/>
            <person name="Arai W."/>
            <person name="Sasagawa Y."/>
            <person name="Umeda M."/>
            <person name="Hayashi T."/>
            <person name="Nikaido I."/>
            <person name="Watanabe H."/>
            <person name="Oguri K."/>
            <person name="Kitazato H."/>
            <person name="Fujioka K."/>
            <person name="Kido Y."/>
            <person name="Takami H."/>
        </authorList>
    </citation>
    <scope>NUCLEOTIDE SEQUENCE</scope>
    <source>
        <tissue evidence="12">Whole body</tissue>
    </source>
</reference>
<dbReference type="Pfam" id="PF00271">
    <property type="entry name" value="Helicase_C"/>
    <property type="match status" value="1"/>
</dbReference>
<dbReference type="Gene3D" id="1.20.120.850">
    <property type="entry name" value="SWI2/SNF2 ATPases, N-terminal domain"/>
    <property type="match status" value="1"/>
</dbReference>
<evidence type="ECO:0000259" key="11">
    <source>
        <dbReference type="PROSITE" id="PS51194"/>
    </source>
</evidence>
<keyword evidence="6" id="KW-0131">Cell cycle</keyword>
<protein>
    <recommendedName>
        <fullName evidence="2">DNA repair and recombination protein RAD54-like</fullName>
    </recommendedName>
    <alternativeName>
        <fullName evidence="8">Protein okra</fullName>
    </alternativeName>
</protein>
<keyword evidence="5" id="KW-0378">Hydrolase</keyword>
<dbReference type="FunFam" id="3.40.50.10810:FF:000020">
    <property type="entry name" value="DNA repair and recombination protein RAD54B"/>
    <property type="match status" value="1"/>
</dbReference>
<dbReference type="GO" id="GO:0015616">
    <property type="term" value="F:DNA translocase activity"/>
    <property type="evidence" value="ECO:0007669"/>
    <property type="project" value="TreeGrafter"/>
</dbReference>
<evidence type="ECO:0000256" key="4">
    <source>
        <dbReference type="ARBA" id="ARBA00022776"/>
    </source>
</evidence>
<dbReference type="Pfam" id="PF00176">
    <property type="entry name" value="SNF2-rel_dom"/>
    <property type="match status" value="1"/>
</dbReference>
<dbReference type="SUPFAM" id="SSF52540">
    <property type="entry name" value="P-loop containing nucleoside triphosphate hydrolases"/>
    <property type="match status" value="2"/>
</dbReference>